<keyword evidence="1" id="KW-0812">Transmembrane</keyword>
<name>A0AAV7J020_COTGL</name>
<keyword evidence="3" id="KW-1185">Reference proteome</keyword>
<protein>
    <submittedName>
        <fullName evidence="2">Uncharacterized protein</fullName>
    </submittedName>
</protein>
<sequence length="104" mass="11190">MFYLEAAIGTGNTGITGDLTTRRPDASASTLAWSLVLVLSLAVSSILAAASTRTSRDPRQDGHWCSASLQRASYYAGAAFHSLPPYSQRTRVQKFACQPKILNV</sequence>
<dbReference type="EMBL" id="JAHXZJ010000374">
    <property type="protein sequence ID" value="KAH0561705.1"/>
    <property type="molecule type" value="Genomic_DNA"/>
</dbReference>
<accession>A0AAV7J020</accession>
<keyword evidence="1" id="KW-1133">Transmembrane helix</keyword>
<proteinExistence type="predicted"/>
<gene>
    <name evidence="2" type="ORF">KQX54_018897</name>
</gene>
<evidence type="ECO:0000313" key="2">
    <source>
        <dbReference type="EMBL" id="KAH0561705.1"/>
    </source>
</evidence>
<evidence type="ECO:0000313" key="3">
    <source>
        <dbReference type="Proteomes" id="UP000826195"/>
    </source>
</evidence>
<organism evidence="2 3">
    <name type="scientific">Cotesia glomerata</name>
    <name type="common">Lepidopteran parasitic wasp</name>
    <name type="synonym">Apanteles glomeratus</name>
    <dbReference type="NCBI Taxonomy" id="32391"/>
    <lineage>
        <taxon>Eukaryota</taxon>
        <taxon>Metazoa</taxon>
        <taxon>Ecdysozoa</taxon>
        <taxon>Arthropoda</taxon>
        <taxon>Hexapoda</taxon>
        <taxon>Insecta</taxon>
        <taxon>Pterygota</taxon>
        <taxon>Neoptera</taxon>
        <taxon>Endopterygota</taxon>
        <taxon>Hymenoptera</taxon>
        <taxon>Apocrita</taxon>
        <taxon>Ichneumonoidea</taxon>
        <taxon>Braconidae</taxon>
        <taxon>Microgastrinae</taxon>
        <taxon>Cotesia</taxon>
    </lineage>
</organism>
<dbReference type="AlphaFoldDB" id="A0AAV7J020"/>
<dbReference type="Proteomes" id="UP000826195">
    <property type="component" value="Unassembled WGS sequence"/>
</dbReference>
<keyword evidence="1" id="KW-0472">Membrane</keyword>
<comment type="caution">
    <text evidence="2">The sequence shown here is derived from an EMBL/GenBank/DDBJ whole genome shotgun (WGS) entry which is preliminary data.</text>
</comment>
<feature type="transmembrane region" description="Helical" evidence="1">
    <location>
        <begin position="31"/>
        <end position="50"/>
    </location>
</feature>
<reference evidence="2 3" key="1">
    <citation type="journal article" date="2021" name="J. Hered.">
        <title>A chromosome-level genome assembly of the parasitoid wasp, Cotesia glomerata (Hymenoptera: Braconidae).</title>
        <authorList>
            <person name="Pinto B.J."/>
            <person name="Weis J.J."/>
            <person name="Gamble T."/>
            <person name="Ode P.J."/>
            <person name="Paul R."/>
            <person name="Zaspel J.M."/>
        </authorList>
    </citation>
    <scope>NUCLEOTIDE SEQUENCE [LARGE SCALE GENOMIC DNA]</scope>
    <source>
        <strain evidence="2">CgM1</strain>
    </source>
</reference>
<evidence type="ECO:0000256" key="1">
    <source>
        <dbReference type="SAM" id="Phobius"/>
    </source>
</evidence>